<accession>A0A1I4M078</accession>
<dbReference type="RefSeq" id="WP_090926765.1">
    <property type="nucleotide sequence ID" value="NZ_FOTY01000009.1"/>
</dbReference>
<name>A0A1I4M078_9BACI</name>
<gene>
    <name evidence="1" type="ORF">SAMN04488054_10990</name>
</gene>
<dbReference type="STRING" id="266892.SAMN04488054_10990"/>
<dbReference type="Proteomes" id="UP000199668">
    <property type="component" value="Unassembled WGS sequence"/>
</dbReference>
<dbReference type="EMBL" id="FOTY01000009">
    <property type="protein sequence ID" value="SFL96377.1"/>
    <property type="molecule type" value="Genomic_DNA"/>
</dbReference>
<organism evidence="1 2">
    <name type="scientific">Salibacterium qingdaonense</name>
    <dbReference type="NCBI Taxonomy" id="266892"/>
    <lineage>
        <taxon>Bacteria</taxon>
        <taxon>Bacillati</taxon>
        <taxon>Bacillota</taxon>
        <taxon>Bacilli</taxon>
        <taxon>Bacillales</taxon>
        <taxon>Bacillaceae</taxon>
    </lineage>
</organism>
<evidence type="ECO:0000313" key="2">
    <source>
        <dbReference type="Proteomes" id="UP000199668"/>
    </source>
</evidence>
<sequence>MKPIPFEQSWPYEKQGEDIYIEECPFCGSTSVLTHMKEKHLQQAKERVKTRLVMPCCHGRMMIIEADDDYFWTTEKLRQ</sequence>
<reference evidence="1 2" key="1">
    <citation type="submission" date="2016-10" db="EMBL/GenBank/DDBJ databases">
        <authorList>
            <person name="de Groot N.N."/>
        </authorList>
    </citation>
    <scope>NUCLEOTIDE SEQUENCE [LARGE SCALE GENOMIC DNA]</scope>
    <source>
        <strain evidence="1 2">CGMCC 1.6134</strain>
    </source>
</reference>
<evidence type="ECO:0000313" key="1">
    <source>
        <dbReference type="EMBL" id="SFL96377.1"/>
    </source>
</evidence>
<dbReference type="OrthoDB" id="2889126at2"/>
<protein>
    <submittedName>
        <fullName evidence="1">Uncharacterized protein</fullName>
    </submittedName>
</protein>
<keyword evidence="2" id="KW-1185">Reference proteome</keyword>
<proteinExistence type="predicted"/>
<dbReference type="AlphaFoldDB" id="A0A1I4M078"/>